<proteinExistence type="predicted"/>
<name>A0AC61MXR0_9FIRM</name>
<dbReference type="Proteomes" id="UP000682782">
    <property type="component" value="Chromosome"/>
</dbReference>
<evidence type="ECO:0000313" key="2">
    <source>
        <dbReference type="Proteomes" id="UP000682782"/>
    </source>
</evidence>
<evidence type="ECO:0000313" key="1">
    <source>
        <dbReference type="EMBL" id="QUC67657.1"/>
    </source>
</evidence>
<reference evidence="1" key="1">
    <citation type="submission" date="2021-01" db="EMBL/GenBank/DDBJ databases">
        <title>Complete genome sequence of Clostridiales bacterium R-7.</title>
        <authorList>
            <person name="Mahoney-Kurpe S.C."/>
            <person name="Palevich N."/>
            <person name="Koike S."/>
            <person name="Moon C.D."/>
            <person name="Attwood G.T."/>
        </authorList>
    </citation>
    <scope>NUCLEOTIDE SEQUENCE</scope>
    <source>
        <strain evidence="1">R-7</strain>
    </source>
</reference>
<accession>A0AC61MXR0</accession>
<protein>
    <submittedName>
        <fullName evidence="1">Uncharacterized protein</fullName>
    </submittedName>
</protein>
<sequence length="97" mass="11067">MKKLLAFILAAALVLSAVSVCFAALACTHKNCTYRESWQKKDAPVYCGFCQYNYGPHTHIREFWKVTGTDTCDYCHKSWVVSEYTVDIRTYCTCGPH</sequence>
<organism evidence="1 2">
    <name type="scientific">Aristaeella hokkaidonensis</name>
    <dbReference type="NCBI Taxonomy" id="3046382"/>
    <lineage>
        <taxon>Bacteria</taxon>
        <taxon>Bacillati</taxon>
        <taxon>Bacillota</taxon>
        <taxon>Clostridia</taxon>
        <taxon>Eubacteriales</taxon>
        <taxon>Aristaeellaceae</taxon>
        <taxon>Aristaeella</taxon>
    </lineage>
</organism>
<gene>
    <name evidence="1" type="ORF">JYE49_02845</name>
</gene>
<keyword evidence="2" id="KW-1185">Reference proteome</keyword>
<dbReference type="EMBL" id="CP068393">
    <property type="protein sequence ID" value="QUC67657.1"/>
    <property type="molecule type" value="Genomic_DNA"/>
</dbReference>